<evidence type="ECO:0000313" key="2">
    <source>
        <dbReference type="EMBL" id="ACZ40070.1"/>
    </source>
</evidence>
<keyword evidence="3" id="KW-1185">Reference proteome</keyword>
<dbReference type="EMBL" id="CP001824">
    <property type="protein sequence ID" value="ACZ40070.1"/>
    <property type="molecule type" value="Genomic_DNA"/>
</dbReference>
<evidence type="ECO:0000256" key="1">
    <source>
        <dbReference type="SAM" id="MobiDB-lite"/>
    </source>
</evidence>
<dbReference type="HOGENOM" id="CLU_2289882_0_0_0"/>
<dbReference type="STRING" id="479434.Sthe_2656"/>
<evidence type="ECO:0000313" key="3">
    <source>
        <dbReference type="Proteomes" id="UP000002027"/>
    </source>
</evidence>
<dbReference type="InParanoid" id="D1C8C7"/>
<dbReference type="KEGG" id="sti:Sthe_2656"/>
<accession>D1C8C7</accession>
<reference evidence="2 3" key="2">
    <citation type="journal article" date="2010" name="Stand. Genomic Sci.">
        <title>Complete genome sequence of Desulfohalobium retbaense type strain (HR(100)).</title>
        <authorList>
            <person name="Spring S."/>
            <person name="Nolan M."/>
            <person name="Lapidus A."/>
            <person name="Glavina Del Rio T."/>
            <person name="Copeland A."/>
            <person name="Tice H."/>
            <person name="Cheng J.F."/>
            <person name="Lucas S."/>
            <person name="Land M."/>
            <person name="Chen F."/>
            <person name="Bruce D."/>
            <person name="Goodwin L."/>
            <person name="Pitluck S."/>
            <person name="Ivanova N."/>
            <person name="Mavromatis K."/>
            <person name="Mikhailova N."/>
            <person name="Pati A."/>
            <person name="Chen A."/>
            <person name="Palaniappan K."/>
            <person name="Hauser L."/>
            <person name="Chang Y.J."/>
            <person name="Jeffries C.D."/>
            <person name="Munk C."/>
            <person name="Kiss H."/>
            <person name="Chain P."/>
            <person name="Han C."/>
            <person name="Brettin T."/>
            <person name="Detter J.C."/>
            <person name="Schuler E."/>
            <person name="Goker M."/>
            <person name="Rohde M."/>
            <person name="Bristow J."/>
            <person name="Eisen J.A."/>
            <person name="Markowitz V."/>
            <person name="Hugenholtz P."/>
            <person name="Kyrpides N.C."/>
            <person name="Klenk H.P."/>
        </authorList>
    </citation>
    <scope>NUCLEOTIDE SEQUENCE [LARGE SCALE GENOMIC DNA]</scope>
    <source>
        <strain evidence="3">ATCC 49802 / DSM 20745 / S 6022</strain>
    </source>
</reference>
<feature type="region of interest" description="Disordered" evidence="1">
    <location>
        <begin position="79"/>
        <end position="101"/>
    </location>
</feature>
<protein>
    <submittedName>
        <fullName evidence="2">Uncharacterized protein</fullName>
    </submittedName>
</protein>
<dbReference type="Proteomes" id="UP000002027">
    <property type="component" value="Chromosome 2"/>
</dbReference>
<reference evidence="3" key="1">
    <citation type="submission" date="2009-11" db="EMBL/GenBank/DDBJ databases">
        <title>The complete chromosome 2 of Sphaerobacter thermophilus DSM 20745.</title>
        <authorList>
            <person name="Lucas S."/>
            <person name="Copeland A."/>
            <person name="Lapidus A."/>
            <person name="Glavina del Rio T."/>
            <person name="Dalin E."/>
            <person name="Tice H."/>
            <person name="Bruce D."/>
            <person name="Goodwin L."/>
            <person name="Pitluck S."/>
            <person name="Kyrpides N."/>
            <person name="Mavromatis K."/>
            <person name="Ivanova N."/>
            <person name="Mikhailova N."/>
            <person name="LaButti K.M."/>
            <person name="Clum A."/>
            <person name="Sun H.I."/>
            <person name="Brettin T."/>
            <person name="Detter J.C."/>
            <person name="Han C."/>
            <person name="Larimer F."/>
            <person name="Land M."/>
            <person name="Hauser L."/>
            <person name="Markowitz V."/>
            <person name="Cheng J.F."/>
            <person name="Hugenholtz P."/>
            <person name="Woyke T."/>
            <person name="Wu D."/>
            <person name="Steenblock K."/>
            <person name="Schneider S."/>
            <person name="Pukall R."/>
            <person name="Goeker M."/>
            <person name="Klenk H.P."/>
            <person name="Eisen J.A."/>
        </authorList>
    </citation>
    <scope>NUCLEOTIDE SEQUENCE [LARGE SCALE GENOMIC DNA]</scope>
    <source>
        <strain evidence="3">ATCC 49802 / DSM 20745 / S 6022</strain>
    </source>
</reference>
<organism evidence="2 3">
    <name type="scientific">Sphaerobacter thermophilus (strain ATCC 49802 / DSM 20745 / KCCM 41009 / NCIMB 13125 / S 6022)</name>
    <dbReference type="NCBI Taxonomy" id="479434"/>
    <lineage>
        <taxon>Bacteria</taxon>
        <taxon>Pseudomonadati</taxon>
        <taxon>Thermomicrobiota</taxon>
        <taxon>Thermomicrobia</taxon>
        <taxon>Sphaerobacterales</taxon>
        <taxon>Sphaerobacterineae</taxon>
        <taxon>Sphaerobacteraceae</taxon>
        <taxon>Sphaerobacter</taxon>
    </lineage>
</organism>
<sequence>MVSDQEDRLLSEAAADEEQIVSTLVDELRDSFLGYLHGAIGFDELTFEVFDTLQAVHAVRSGRYTIEYLDEEDTVIDEMEELSQEPVREEAQKPRRRKKRR</sequence>
<name>D1C8C7_SPHTD</name>
<gene>
    <name evidence="2" type="ordered locus">Sthe_2656</name>
</gene>
<proteinExistence type="predicted"/>
<dbReference type="AlphaFoldDB" id="D1C8C7"/>